<evidence type="ECO:0000259" key="1">
    <source>
        <dbReference type="Pfam" id="PF02625"/>
    </source>
</evidence>
<evidence type="ECO:0000313" key="4">
    <source>
        <dbReference type="Proteomes" id="UP001501480"/>
    </source>
</evidence>
<dbReference type="EMBL" id="BAAAPY010000005">
    <property type="protein sequence ID" value="GAA2078681.1"/>
    <property type="molecule type" value="Genomic_DNA"/>
</dbReference>
<evidence type="ECO:0000313" key="3">
    <source>
        <dbReference type="EMBL" id="GAA2078681.1"/>
    </source>
</evidence>
<accession>A0ABP5HM75</accession>
<dbReference type="Pfam" id="PF13478">
    <property type="entry name" value="XdhC_C"/>
    <property type="match status" value="1"/>
</dbReference>
<dbReference type="Pfam" id="PF02625">
    <property type="entry name" value="XdhC_CoxI"/>
    <property type="match status" value="1"/>
</dbReference>
<organism evidence="3 4">
    <name type="scientific">Aeromicrobium halocynthiae</name>
    <dbReference type="NCBI Taxonomy" id="560557"/>
    <lineage>
        <taxon>Bacteria</taxon>
        <taxon>Bacillati</taxon>
        <taxon>Actinomycetota</taxon>
        <taxon>Actinomycetes</taxon>
        <taxon>Propionibacteriales</taxon>
        <taxon>Nocardioidaceae</taxon>
        <taxon>Aeromicrobium</taxon>
    </lineage>
</organism>
<dbReference type="InterPro" id="IPR003777">
    <property type="entry name" value="XdhC_CoxI"/>
</dbReference>
<comment type="caution">
    <text evidence="3">The sequence shown here is derived from an EMBL/GenBank/DDBJ whole genome shotgun (WGS) entry which is preliminary data.</text>
</comment>
<proteinExistence type="predicted"/>
<dbReference type="InterPro" id="IPR052698">
    <property type="entry name" value="MoCofactor_Util/Proc"/>
</dbReference>
<dbReference type="InterPro" id="IPR027051">
    <property type="entry name" value="XdhC_Rossmann_dom"/>
</dbReference>
<reference evidence="4" key="1">
    <citation type="journal article" date="2019" name="Int. J. Syst. Evol. Microbiol.">
        <title>The Global Catalogue of Microorganisms (GCM) 10K type strain sequencing project: providing services to taxonomists for standard genome sequencing and annotation.</title>
        <authorList>
            <consortium name="The Broad Institute Genomics Platform"/>
            <consortium name="The Broad Institute Genome Sequencing Center for Infectious Disease"/>
            <person name="Wu L."/>
            <person name="Ma J."/>
        </authorList>
    </citation>
    <scope>NUCLEOTIDE SEQUENCE [LARGE SCALE GENOMIC DNA]</scope>
    <source>
        <strain evidence="4">JCM 15749</strain>
    </source>
</reference>
<name>A0ABP5HM75_9ACTN</name>
<dbReference type="PANTHER" id="PTHR30388:SF4">
    <property type="entry name" value="MOLYBDENUM COFACTOR INSERTION CHAPERONE PAOD"/>
    <property type="match status" value="1"/>
</dbReference>
<evidence type="ECO:0000259" key="2">
    <source>
        <dbReference type="Pfam" id="PF13478"/>
    </source>
</evidence>
<dbReference type="Gene3D" id="3.40.50.720">
    <property type="entry name" value="NAD(P)-binding Rossmann-like Domain"/>
    <property type="match status" value="1"/>
</dbReference>
<sequence>MAVADDVLADAARWVADGPVVLATVIGVSGSAPRTPGASMVVAADGRVSGSVSGGCVESAVFESAQEVLVSGRPRHHTFGVASDDAFEIGLTCGGSIEVLVQRLEVTDGLDRLSRQVDAGTPAAVVTVVDHPRAEVVGTRITLDAPASAPLGAVSRTLRRALLARAEAMVSAGTSGQVTCGADGSPLGDEVRAFVQTWSPPPRLVVVGAVDFASALAGAARFLGYRVTVCDARATFTTAQRFPLAHEVVVDQPHRYLAAEQAAGRIDGRTALCVLTHDSRFDVPVLVEALRLPDIGYVGVMGSRHTHDDRLARLRAAGVSDFQLARLRSPLGLDLGGTTPEETALSIVAELVADRRGGTGRRLGQLRGAIHHGGRGGRDRTDVVTA</sequence>
<feature type="domain" description="XdhC Rossmann" evidence="2">
    <location>
        <begin position="204"/>
        <end position="351"/>
    </location>
</feature>
<keyword evidence="4" id="KW-1185">Reference proteome</keyword>
<feature type="domain" description="XdhC- CoxI" evidence="1">
    <location>
        <begin position="16"/>
        <end position="80"/>
    </location>
</feature>
<dbReference type="PANTHER" id="PTHR30388">
    <property type="entry name" value="ALDEHYDE OXIDOREDUCTASE MOLYBDENUM COFACTOR ASSEMBLY PROTEIN"/>
    <property type="match status" value="1"/>
</dbReference>
<dbReference type="Proteomes" id="UP001501480">
    <property type="component" value="Unassembled WGS sequence"/>
</dbReference>
<gene>
    <name evidence="3" type="ORF">GCM10009821_18230</name>
</gene>
<dbReference type="RefSeq" id="WP_344327230.1">
    <property type="nucleotide sequence ID" value="NZ_BAAAPY010000005.1"/>
</dbReference>
<protein>
    <submittedName>
        <fullName evidence="3">XdhC family protein</fullName>
    </submittedName>
</protein>